<keyword evidence="4" id="KW-0472">Membrane</keyword>
<dbReference type="CDD" id="cd04186">
    <property type="entry name" value="GT_2_like_c"/>
    <property type="match status" value="1"/>
</dbReference>
<evidence type="ECO:0000256" key="3">
    <source>
        <dbReference type="ARBA" id="ARBA00022679"/>
    </source>
</evidence>
<evidence type="ECO:0000256" key="2">
    <source>
        <dbReference type="ARBA" id="ARBA00022676"/>
    </source>
</evidence>
<sequence>MQKVYIILLNWNGERDTCDCIASLLNLEYAQFDIVVCDNASEKKSVAFIEAFCIGLLEDKKINGFESIEQNFLPRHNYHHPKNITLIHTGSNRGFAGGVNIGLAFAERQGDADYYWILNNDCIVDPQSLSELVLKFDSAPVTGICGSTLVYAHDRKTIQALGGAKYHKCSGASYALGAFQQLGKSAMSEAEVEANMSYVVGASMLVRRQLIDVVGLMDERYFLYSEEHDWAYRAVLRGFKLGYASKSVVYHKHGASIGSDAKGGSPKSLYYLYRSKILFTKKFYPLLVLFVIFNSLFVALKFLVKGNLPKGLAIVQAVLIGKRAYD</sequence>
<dbReference type="Proteomes" id="UP001225906">
    <property type="component" value="Unassembled WGS sequence"/>
</dbReference>
<dbReference type="GO" id="GO:0016757">
    <property type="term" value="F:glycosyltransferase activity"/>
    <property type="evidence" value="ECO:0007669"/>
    <property type="project" value="UniProtKB-KW"/>
</dbReference>
<proteinExistence type="inferred from homology"/>
<evidence type="ECO:0000256" key="1">
    <source>
        <dbReference type="ARBA" id="ARBA00006739"/>
    </source>
</evidence>
<dbReference type="RefSeq" id="WP_306389493.1">
    <property type="nucleotide sequence ID" value="NZ_JAVCAP010000014.1"/>
</dbReference>
<dbReference type="Pfam" id="PF00535">
    <property type="entry name" value="Glycos_transf_2"/>
    <property type="match status" value="1"/>
</dbReference>
<comment type="caution">
    <text evidence="6">The sequence shown here is derived from an EMBL/GenBank/DDBJ whole genome shotgun (WGS) entry which is preliminary data.</text>
</comment>
<protein>
    <submittedName>
        <fullName evidence="6">Glycosyltransferase family 2 protein</fullName>
        <ecNumber evidence="6">2.4.-.-</ecNumber>
    </submittedName>
</protein>
<keyword evidence="2 6" id="KW-0328">Glycosyltransferase</keyword>
<dbReference type="InterPro" id="IPR001173">
    <property type="entry name" value="Glyco_trans_2-like"/>
</dbReference>
<accession>A0ABT9JT73</accession>
<reference evidence="7" key="1">
    <citation type="journal article" date="2019" name="Int. J. Syst. Evol. Microbiol.">
        <title>The Global Catalogue of Microorganisms (GCM) 10K type strain sequencing project: providing services to taxonomists for standard genome sequencing and annotation.</title>
        <authorList>
            <consortium name="The Broad Institute Genomics Platform"/>
            <consortium name="The Broad Institute Genome Sequencing Center for Infectious Disease"/>
            <person name="Wu L."/>
            <person name="Ma J."/>
        </authorList>
    </citation>
    <scope>NUCLEOTIDE SEQUENCE [LARGE SCALE GENOMIC DNA]</scope>
    <source>
        <strain evidence="7">VKM B-3159</strain>
    </source>
</reference>
<dbReference type="PANTHER" id="PTHR43179">
    <property type="entry name" value="RHAMNOSYLTRANSFERASE WBBL"/>
    <property type="match status" value="1"/>
</dbReference>
<evidence type="ECO:0000313" key="7">
    <source>
        <dbReference type="Proteomes" id="UP001225906"/>
    </source>
</evidence>
<name>A0ABT9JT73_9PROT</name>
<feature type="domain" description="Glycosyltransferase 2-like" evidence="5">
    <location>
        <begin position="6"/>
        <end position="211"/>
    </location>
</feature>
<dbReference type="InterPro" id="IPR029044">
    <property type="entry name" value="Nucleotide-diphossugar_trans"/>
</dbReference>
<keyword evidence="3 6" id="KW-0808">Transferase</keyword>
<dbReference type="SUPFAM" id="SSF53448">
    <property type="entry name" value="Nucleotide-diphospho-sugar transferases"/>
    <property type="match status" value="1"/>
</dbReference>
<dbReference type="PANTHER" id="PTHR43179:SF12">
    <property type="entry name" value="GALACTOFURANOSYLTRANSFERASE GLFT2"/>
    <property type="match status" value="1"/>
</dbReference>
<comment type="similarity">
    <text evidence="1">Belongs to the glycosyltransferase 2 family.</text>
</comment>
<evidence type="ECO:0000259" key="5">
    <source>
        <dbReference type="Pfam" id="PF00535"/>
    </source>
</evidence>
<dbReference type="Gene3D" id="3.90.550.10">
    <property type="entry name" value="Spore Coat Polysaccharide Biosynthesis Protein SpsA, Chain A"/>
    <property type="match status" value="1"/>
</dbReference>
<keyword evidence="4" id="KW-1133">Transmembrane helix</keyword>
<dbReference type="EC" id="2.4.-.-" evidence="6"/>
<dbReference type="EMBL" id="JAVCAP010000014">
    <property type="protein sequence ID" value="MDP8567782.1"/>
    <property type="molecule type" value="Genomic_DNA"/>
</dbReference>
<keyword evidence="4" id="KW-0812">Transmembrane</keyword>
<organism evidence="6 7">
    <name type="scientific">Methylophilus aquaticus</name>
    <dbReference type="NCBI Taxonomy" id="1971610"/>
    <lineage>
        <taxon>Bacteria</taxon>
        <taxon>Pseudomonadati</taxon>
        <taxon>Pseudomonadota</taxon>
        <taxon>Betaproteobacteria</taxon>
        <taxon>Nitrosomonadales</taxon>
        <taxon>Methylophilaceae</taxon>
        <taxon>Methylophilus</taxon>
    </lineage>
</organism>
<evidence type="ECO:0000313" key="6">
    <source>
        <dbReference type="EMBL" id="MDP8567782.1"/>
    </source>
</evidence>
<gene>
    <name evidence="6" type="ORF">Q9291_07960</name>
</gene>
<evidence type="ECO:0000256" key="4">
    <source>
        <dbReference type="SAM" id="Phobius"/>
    </source>
</evidence>
<feature type="transmembrane region" description="Helical" evidence="4">
    <location>
        <begin position="283"/>
        <end position="304"/>
    </location>
</feature>
<keyword evidence="7" id="KW-1185">Reference proteome</keyword>